<dbReference type="PANTHER" id="PTHR33055">
    <property type="entry name" value="TRANSPOSASE FOR INSERTION SEQUENCE ELEMENT IS1111A"/>
    <property type="match status" value="1"/>
</dbReference>
<keyword evidence="1" id="KW-0175">Coiled coil</keyword>
<protein>
    <submittedName>
        <fullName evidence="4">IS110 family transposase</fullName>
    </submittedName>
</protein>
<dbReference type="AlphaFoldDB" id="A0AAU8VFY8"/>
<reference evidence="4 5" key="1">
    <citation type="submission" date="2017-03" db="EMBL/GenBank/DDBJ databases">
        <title>N. lactamica Y92-1009 whole genome sequence.</title>
        <authorList>
            <person name="Pandey A.K."/>
            <person name="Read R.C."/>
        </authorList>
    </citation>
    <scope>NUCLEOTIDE SEQUENCE [LARGE SCALE GENOMIC DNA]</scope>
    <source>
        <strain evidence="4 5">Y92-1009</strain>
    </source>
</reference>
<dbReference type="GO" id="GO:0004803">
    <property type="term" value="F:transposase activity"/>
    <property type="evidence" value="ECO:0007669"/>
    <property type="project" value="InterPro"/>
</dbReference>
<dbReference type="GO" id="GO:0003677">
    <property type="term" value="F:DNA binding"/>
    <property type="evidence" value="ECO:0007669"/>
    <property type="project" value="InterPro"/>
</dbReference>
<dbReference type="Pfam" id="PF02371">
    <property type="entry name" value="Transposase_20"/>
    <property type="match status" value="1"/>
</dbReference>
<dbReference type="Pfam" id="PF01548">
    <property type="entry name" value="DEDD_Tnp_IS110"/>
    <property type="match status" value="1"/>
</dbReference>
<feature type="domain" description="Transposase IS110-like N-terminal" evidence="2">
    <location>
        <begin position="3"/>
        <end position="147"/>
    </location>
</feature>
<feature type="domain" description="Transposase IS116/IS110/IS902 C-terminal" evidence="3">
    <location>
        <begin position="191"/>
        <end position="266"/>
    </location>
</feature>
<organism evidence="4 5">
    <name type="scientific">Neisseria lactamica</name>
    <dbReference type="NCBI Taxonomy" id="486"/>
    <lineage>
        <taxon>Bacteria</taxon>
        <taxon>Pseudomonadati</taxon>
        <taxon>Pseudomonadota</taxon>
        <taxon>Betaproteobacteria</taxon>
        <taxon>Neisseriales</taxon>
        <taxon>Neisseriaceae</taxon>
        <taxon>Neisseria</taxon>
    </lineage>
</organism>
<sequence length="315" mass="35868">MHLGIDVSKQTLDCCLISDGIFYERKFTNDSGGIAKLQTWLQEHGADSNLHCCCEATGTYYEESAIALARLYKMSVVNPRTIKGFGTAVMNRSKTDRQDAKLIARYCQAMKPEQWQPFTPEHRQLQELVRYIARTKQQRASEQTKYKTAPDFIKPHIQETINHFTQLIDSLEQELQAYYRNNPEQDKRIKTLKSIDGIGENSAAVLCSIITERFTHAKQLVAYLGLDPKEHQSGTSVKGRTRISKIGKSETRAALYMPALVAYRMGAFPDFTARLKAKGKPPKVIIVAIMRKLAVIAFNLLKNGEEFDRSRYRKI</sequence>
<evidence type="ECO:0000313" key="5">
    <source>
        <dbReference type="Proteomes" id="UP000191249"/>
    </source>
</evidence>
<evidence type="ECO:0000259" key="3">
    <source>
        <dbReference type="Pfam" id="PF02371"/>
    </source>
</evidence>
<accession>A0AAU8VFY8</accession>
<name>A0AAU8VFY8_NEILA</name>
<gene>
    <name evidence="4" type="ORF">B2G52_05860</name>
</gene>
<feature type="coiled-coil region" evidence="1">
    <location>
        <begin position="161"/>
        <end position="188"/>
    </location>
</feature>
<dbReference type="PANTHER" id="PTHR33055:SF3">
    <property type="entry name" value="PUTATIVE TRANSPOSASE FOR IS117-RELATED"/>
    <property type="match status" value="1"/>
</dbReference>
<dbReference type="InterPro" id="IPR003346">
    <property type="entry name" value="Transposase_20"/>
</dbReference>
<dbReference type="EMBL" id="CP019894">
    <property type="protein sequence ID" value="ARB04476.1"/>
    <property type="molecule type" value="Genomic_DNA"/>
</dbReference>
<evidence type="ECO:0000313" key="4">
    <source>
        <dbReference type="EMBL" id="ARB04476.1"/>
    </source>
</evidence>
<dbReference type="InterPro" id="IPR047650">
    <property type="entry name" value="Transpos_IS110"/>
</dbReference>
<proteinExistence type="predicted"/>
<dbReference type="InterPro" id="IPR002525">
    <property type="entry name" value="Transp_IS110-like_N"/>
</dbReference>
<dbReference type="GeneID" id="61223497"/>
<dbReference type="RefSeq" id="WP_041422537.1">
    <property type="nucleotide sequence ID" value="NZ_CP019894.1"/>
</dbReference>
<evidence type="ECO:0000259" key="2">
    <source>
        <dbReference type="Pfam" id="PF01548"/>
    </source>
</evidence>
<dbReference type="GO" id="GO:0006313">
    <property type="term" value="P:DNA transposition"/>
    <property type="evidence" value="ECO:0007669"/>
    <property type="project" value="InterPro"/>
</dbReference>
<dbReference type="Proteomes" id="UP000191249">
    <property type="component" value="Chromosome"/>
</dbReference>
<evidence type="ECO:0000256" key="1">
    <source>
        <dbReference type="SAM" id="Coils"/>
    </source>
</evidence>